<dbReference type="GO" id="GO:0005764">
    <property type="term" value="C:lysosome"/>
    <property type="evidence" value="ECO:0007669"/>
    <property type="project" value="UniProtKB-SubCell"/>
</dbReference>
<dbReference type="GO" id="GO:0005576">
    <property type="term" value="C:extracellular region"/>
    <property type="evidence" value="ECO:0007669"/>
    <property type="project" value="UniProtKB-SubCell"/>
</dbReference>
<dbReference type="OrthoDB" id="10254444at2759"/>
<protein>
    <recommendedName>
        <fullName evidence="7">Chitinase domain-containing protein 1</fullName>
    </recommendedName>
</protein>
<sequence>MVLCVVWMFTIYHHPFEMKIHKFLILLMVVNGEGTLSQGDQKREKSRKEIKSRKGPAQKSVIDRGLVVQDPLPEDIISEYQTYQGKVNVHFSGKVLGYVTPWNNHGYDVAKLFGEKFSYISPVWLQIRQQAPKVYAITGTHDIDLGWIEAVRKSSGYNVSVVPRVLFDGWNVKDLMSLISNDDEQEHLMKTLVNSAKKYHFNGFVLELWSQAISTMNKKSLVQLIQQMAHKFRNAGIVLILVIPPIHGNVSESFNTEDFEQLVDDVDAFSLMTYDFSSPQRPGPNSPLTWVRNCVEKLVPHSDVAQRSKILIGLNFYGNDYTPTGGGPIVNNQYISLLKESHGRLQYDQSSAEHYFELKLKTGRHLVFYPTLYSIQKRIELAEELGTGLAIWELGQGLDYFYDLL</sequence>
<dbReference type="STRING" id="136037.A0A067RWA3"/>
<organism evidence="10 11">
    <name type="scientific">Zootermopsis nevadensis</name>
    <name type="common">Dampwood termite</name>
    <dbReference type="NCBI Taxonomy" id="136037"/>
    <lineage>
        <taxon>Eukaryota</taxon>
        <taxon>Metazoa</taxon>
        <taxon>Ecdysozoa</taxon>
        <taxon>Arthropoda</taxon>
        <taxon>Hexapoda</taxon>
        <taxon>Insecta</taxon>
        <taxon>Pterygota</taxon>
        <taxon>Neoptera</taxon>
        <taxon>Polyneoptera</taxon>
        <taxon>Dictyoptera</taxon>
        <taxon>Blattodea</taxon>
        <taxon>Blattoidea</taxon>
        <taxon>Termitoidae</taxon>
        <taxon>Termopsidae</taxon>
        <taxon>Zootermopsis</taxon>
    </lineage>
</organism>
<dbReference type="Pfam" id="PF00704">
    <property type="entry name" value="Glyco_hydro_18"/>
    <property type="match status" value="1"/>
</dbReference>
<feature type="domain" description="GH18" evidence="9">
    <location>
        <begin position="93"/>
        <end position="405"/>
    </location>
</feature>
<dbReference type="FunCoup" id="A0A067RWA3">
    <property type="interactions" value="727"/>
</dbReference>
<feature type="region of interest" description="Disordered" evidence="8">
    <location>
        <begin position="37"/>
        <end position="58"/>
    </location>
</feature>
<keyword evidence="5" id="KW-0732">Signal</keyword>
<dbReference type="OMA" id="YSINERI"/>
<dbReference type="PANTHER" id="PTHR46066:SF2">
    <property type="entry name" value="CHITINASE DOMAIN-CONTAINING PROTEIN 1"/>
    <property type="match status" value="1"/>
</dbReference>
<dbReference type="EMBL" id="KK852425">
    <property type="protein sequence ID" value="KDR24144.1"/>
    <property type="molecule type" value="Genomic_DNA"/>
</dbReference>
<proteinExistence type="inferred from homology"/>
<dbReference type="GO" id="GO:0070492">
    <property type="term" value="F:oligosaccharide binding"/>
    <property type="evidence" value="ECO:0007669"/>
    <property type="project" value="TreeGrafter"/>
</dbReference>
<evidence type="ECO:0000256" key="6">
    <source>
        <dbReference type="ARBA" id="ARBA00023228"/>
    </source>
</evidence>
<keyword evidence="6" id="KW-0458">Lysosome</keyword>
<evidence type="ECO:0000256" key="4">
    <source>
        <dbReference type="ARBA" id="ARBA00022525"/>
    </source>
</evidence>
<keyword evidence="11" id="KW-1185">Reference proteome</keyword>
<evidence type="ECO:0000256" key="1">
    <source>
        <dbReference type="ARBA" id="ARBA00004371"/>
    </source>
</evidence>
<dbReference type="Proteomes" id="UP000027135">
    <property type="component" value="Unassembled WGS sequence"/>
</dbReference>
<dbReference type="AlphaFoldDB" id="A0A067RWA3"/>
<evidence type="ECO:0000256" key="7">
    <source>
        <dbReference type="ARBA" id="ARBA00040976"/>
    </source>
</evidence>
<dbReference type="GO" id="GO:0012505">
    <property type="term" value="C:endomembrane system"/>
    <property type="evidence" value="ECO:0007669"/>
    <property type="project" value="TreeGrafter"/>
</dbReference>
<evidence type="ECO:0000256" key="2">
    <source>
        <dbReference type="ARBA" id="ARBA00004613"/>
    </source>
</evidence>
<evidence type="ECO:0000313" key="11">
    <source>
        <dbReference type="Proteomes" id="UP000027135"/>
    </source>
</evidence>
<dbReference type="InParanoid" id="A0A067RWA3"/>
<gene>
    <name evidence="10" type="ORF">L798_08972</name>
</gene>
<comment type="subcellular location">
    <subcellularLocation>
        <location evidence="1">Lysosome</location>
    </subcellularLocation>
    <subcellularLocation>
        <location evidence="2">Secreted</location>
    </subcellularLocation>
</comment>
<reference evidence="10 11" key="1">
    <citation type="journal article" date="2014" name="Nat. Commun.">
        <title>Molecular traces of alternative social organization in a termite genome.</title>
        <authorList>
            <person name="Terrapon N."/>
            <person name="Li C."/>
            <person name="Robertson H.M."/>
            <person name="Ji L."/>
            <person name="Meng X."/>
            <person name="Booth W."/>
            <person name="Chen Z."/>
            <person name="Childers C.P."/>
            <person name="Glastad K.M."/>
            <person name="Gokhale K."/>
            <person name="Gowin J."/>
            <person name="Gronenberg W."/>
            <person name="Hermansen R.A."/>
            <person name="Hu H."/>
            <person name="Hunt B.G."/>
            <person name="Huylmans A.K."/>
            <person name="Khalil S.M."/>
            <person name="Mitchell R.D."/>
            <person name="Munoz-Torres M.C."/>
            <person name="Mustard J.A."/>
            <person name="Pan H."/>
            <person name="Reese J.T."/>
            <person name="Scharf M.E."/>
            <person name="Sun F."/>
            <person name="Vogel H."/>
            <person name="Xiao J."/>
            <person name="Yang W."/>
            <person name="Yang Z."/>
            <person name="Yang Z."/>
            <person name="Zhou J."/>
            <person name="Zhu J."/>
            <person name="Brent C.S."/>
            <person name="Elsik C.G."/>
            <person name="Goodisman M.A."/>
            <person name="Liberles D.A."/>
            <person name="Roe R.M."/>
            <person name="Vargo E.L."/>
            <person name="Vilcinskas A."/>
            <person name="Wang J."/>
            <person name="Bornberg-Bauer E."/>
            <person name="Korb J."/>
            <person name="Zhang G."/>
            <person name="Liebig J."/>
        </authorList>
    </citation>
    <scope>NUCLEOTIDE SEQUENCE [LARGE SCALE GENOMIC DNA]</scope>
    <source>
        <tissue evidence="10">Whole organism</tissue>
    </source>
</reference>
<dbReference type="PANTHER" id="PTHR46066">
    <property type="entry name" value="CHITINASE DOMAIN-CONTAINING PROTEIN 1 FAMILY MEMBER"/>
    <property type="match status" value="1"/>
</dbReference>
<dbReference type="GO" id="GO:0005975">
    <property type="term" value="P:carbohydrate metabolic process"/>
    <property type="evidence" value="ECO:0007669"/>
    <property type="project" value="InterPro"/>
</dbReference>
<evidence type="ECO:0000256" key="3">
    <source>
        <dbReference type="ARBA" id="ARBA00009336"/>
    </source>
</evidence>
<dbReference type="InterPro" id="IPR001223">
    <property type="entry name" value="Glyco_hydro18_cat"/>
</dbReference>
<evidence type="ECO:0000259" key="9">
    <source>
        <dbReference type="PROSITE" id="PS51910"/>
    </source>
</evidence>
<accession>A0A067RWA3</accession>
<dbReference type="SMART" id="SM00636">
    <property type="entry name" value="Glyco_18"/>
    <property type="match status" value="1"/>
</dbReference>
<dbReference type="FunFam" id="3.20.20.80:FF:000028">
    <property type="entry name" value="Chitinase domain-containing protein 1"/>
    <property type="match status" value="1"/>
</dbReference>
<evidence type="ECO:0000256" key="8">
    <source>
        <dbReference type="SAM" id="MobiDB-lite"/>
    </source>
</evidence>
<dbReference type="eggNOG" id="KOG2091">
    <property type="taxonomic scope" value="Eukaryota"/>
</dbReference>
<feature type="compositionally biased region" description="Basic and acidic residues" evidence="8">
    <location>
        <begin position="40"/>
        <end position="49"/>
    </location>
</feature>
<evidence type="ECO:0000256" key="5">
    <source>
        <dbReference type="ARBA" id="ARBA00022729"/>
    </source>
</evidence>
<dbReference type="CDD" id="cd02876">
    <property type="entry name" value="GH18_SI-CLP"/>
    <property type="match status" value="1"/>
</dbReference>
<dbReference type="SUPFAM" id="SSF51445">
    <property type="entry name" value="(Trans)glycosidases"/>
    <property type="match status" value="1"/>
</dbReference>
<evidence type="ECO:0000313" key="10">
    <source>
        <dbReference type="EMBL" id="KDR24144.1"/>
    </source>
</evidence>
<comment type="similarity">
    <text evidence="3">Belongs to the glycosyl hydrolase 18 family.</text>
</comment>
<dbReference type="InterPro" id="IPR011583">
    <property type="entry name" value="Chitinase_II/V-like_cat"/>
</dbReference>
<dbReference type="Gene3D" id="3.10.50.10">
    <property type="match status" value="1"/>
</dbReference>
<dbReference type="InterPro" id="IPR017853">
    <property type="entry name" value="GH"/>
</dbReference>
<keyword evidence="4" id="KW-0964">Secreted</keyword>
<dbReference type="Gene3D" id="3.20.20.80">
    <property type="entry name" value="Glycosidases"/>
    <property type="match status" value="1"/>
</dbReference>
<dbReference type="PROSITE" id="PS51910">
    <property type="entry name" value="GH18_2"/>
    <property type="match status" value="1"/>
</dbReference>
<dbReference type="GO" id="GO:0008061">
    <property type="term" value="F:chitin binding"/>
    <property type="evidence" value="ECO:0007669"/>
    <property type="project" value="InterPro"/>
</dbReference>
<name>A0A067RWA3_ZOONE</name>
<dbReference type="InterPro" id="IPR029070">
    <property type="entry name" value="Chitinase_insertion_sf"/>
</dbReference>
<dbReference type="FunFam" id="3.10.50.10:FF:000002">
    <property type="entry name" value="Chitinase domain-containing protein 1"/>
    <property type="match status" value="1"/>
</dbReference>